<keyword evidence="4" id="KW-1185">Reference proteome</keyword>
<dbReference type="InterPro" id="IPR050249">
    <property type="entry name" value="Pseudomonas-type_ThrB"/>
</dbReference>
<evidence type="ECO:0000256" key="1">
    <source>
        <dbReference type="ARBA" id="ARBA00038240"/>
    </source>
</evidence>
<evidence type="ECO:0000259" key="2">
    <source>
        <dbReference type="Pfam" id="PF01636"/>
    </source>
</evidence>
<accession>A0ABV9B5A5</accession>
<dbReference type="EMBL" id="JBHSFK010000040">
    <property type="protein sequence ID" value="MFC4506178.1"/>
    <property type="molecule type" value="Genomic_DNA"/>
</dbReference>
<dbReference type="InterPro" id="IPR002575">
    <property type="entry name" value="Aminoglycoside_PTrfase"/>
</dbReference>
<dbReference type="SUPFAM" id="SSF56112">
    <property type="entry name" value="Protein kinase-like (PK-like)"/>
    <property type="match status" value="1"/>
</dbReference>
<dbReference type="RefSeq" id="WP_381183540.1">
    <property type="nucleotide sequence ID" value="NZ_JBHSFK010000040.1"/>
</dbReference>
<name>A0ABV9B5A5_9ACTN</name>
<reference evidence="4" key="1">
    <citation type="journal article" date="2019" name="Int. J. Syst. Evol. Microbiol.">
        <title>The Global Catalogue of Microorganisms (GCM) 10K type strain sequencing project: providing services to taxonomists for standard genome sequencing and annotation.</title>
        <authorList>
            <consortium name="The Broad Institute Genomics Platform"/>
            <consortium name="The Broad Institute Genome Sequencing Center for Infectious Disease"/>
            <person name="Wu L."/>
            <person name="Ma J."/>
        </authorList>
    </citation>
    <scope>NUCLEOTIDE SEQUENCE [LARGE SCALE GENOMIC DNA]</scope>
    <source>
        <strain evidence="4">CGMCC 4.7177</strain>
    </source>
</reference>
<dbReference type="Pfam" id="PF01636">
    <property type="entry name" value="APH"/>
    <property type="match status" value="1"/>
</dbReference>
<feature type="domain" description="Aminoglycoside phosphotransferase" evidence="2">
    <location>
        <begin position="45"/>
        <end position="286"/>
    </location>
</feature>
<evidence type="ECO:0000313" key="4">
    <source>
        <dbReference type="Proteomes" id="UP001595839"/>
    </source>
</evidence>
<sequence>MPKFSHDLSHAAQLDLLERLTRAALTEHYGFDGAAAAVEVQQYEDNAVWRITPPDHDSSFVARLSIRDGRPAHQQRSEMRWLESLASAHTVAVPDPVTTTSGHYVVPIEVPDHDEPATLALLHWLPGTAEPPYRRPGTAQKMGTATAHLHEHAATVHLPDFDRPVWDAQTILHHGHALTGPGTHEQLGADGTAALRKVTELITPALEEGGPTDRGRIHGDLHRENMIALPDGGVGVIDFDDCGTGHCLLDIATILSSVHRIAHNEPGGYEEFARGYLDGYTQVRPLPTDFSRLLEPYLLLRDAFILNFVTTAAPVNADVASWGPRRIAGIVVNMQAYLEGRPYPGALGMHRP</sequence>
<dbReference type="PANTHER" id="PTHR21064:SF6">
    <property type="entry name" value="AMINOGLYCOSIDE PHOSPHOTRANSFERASE DOMAIN-CONTAINING PROTEIN"/>
    <property type="match status" value="1"/>
</dbReference>
<organism evidence="3 4">
    <name type="scientific">Streptomyces vulcanius</name>
    <dbReference type="NCBI Taxonomy" id="1441876"/>
    <lineage>
        <taxon>Bacteria</taxon>
        <taxon>Bacillati</taxon>
        <taxon>Actinomycetota</taxon>
        <taxon>Actinomycetes</taxon>
        <taxon>Kitasatosporales</taxon>
        <taxon>Streptomycetaceae</taxon>
        <taxon>Streptomyces</taxon>
    </lineage>
</organism>
<comment type="similarity">
    <text evidence="1">Belongs to the pseudomonas-type ThrB family.</text>
</comment>
<proteinExistence type="inferred from homology"/>
<protein>
    <submittedName>
        <fullName evidence="3">Phosphotransferase enzyme family protein</fullName>
    </submittedName>
</protein>
<dbReference type="InterPro" id="IPR011009">
    <property type="entry name" value="Kinase-like_dom_sf"/>
</dbReference>
<evidence type="ECO:0000313" key="3">
    <source>
        <dbReference type="EMBL" id="MFC4506178.1"/>
    </source>
</evidence>
<dbReference type="Gene3D" id="3.90.1200.10">
    <property type="match status" value="1"/>
</dbReference>
<comment type="caution">
    <text evidence="3">The sequence shown here is derived from an EMBL/GenBank/DDBJ whole genome shotgun (WGS) entry which is preliminary data.</text>
</comment>
<gene>
    <name evidence="3" type="ORF">ACFPIH_43195</name>
</gene>
<dbReference type="PANTHER" id="PTHR21064">
    <property type="entry name" value="AMINOGLYCOSIDE PHOSPHOTRANSFERASE DOMAIN-CONTAINING PROTEIN-RELATED"/>
    <property type="match status" value="1"/>
</dbReference>
<dbReference type="Proteomes" id="UP001595839">
    <property type="component" value="Unassembled WGS sequence"/>
</dbReference>